<keyword evidence="3" id="KW-1185">Reference proteome</keyword>
<evidence type="ECO:0000256" key="1">
    <source>
        <dbReference type="SAM" id="Phobius"/>
    </source>
</evidence>
<organism evidence="2 3">
    <name type="scientific">Chiayiivirga flava</name>
    <dbReference type="NCBI Taxonomy" id="659595"/>
    <lineage>
        <taxon>Bacteria</taxon>
        <taxon>Pseudomonadati</taxon>
        <taxon>Pseudomonadota</taxon>
        <taxon>Gammaproteobacteria</taxon>
        <taxon>Lysobacterales</taxon>
        <taxon>Lysobacteraceae</taxon>
        <taxon>Chiayiivirga</taxon>
    </lineage>
</organism>
<dbReference type="RefSeq" id="WP_183961248.1">
    <property type="nucleotide sequence ID" value="NZ_JACHHP010000004.1"/>
</dbReference>
<dbReference type="EMBL" id="JACHHP010000004">
    <property type="protein sequence ID" value="MBB5208694.1"/>
    <property type="molecule type" value="Genomic_DNA"/>
</dbReference>
<proteinExistence type="predicted"/>
<gene>
    <name evidence="2" type="ORF">HNQ52_002244</name>
</gene>
<sequence length="150" mass="16438">MPPHPAIATQFHGGAARGSGRQSGFTLIEIVVAFSILAVGLGIAMQIATGAMRQSRSASDYTEAALYAQSLLDNVGVGERLEESEDSGEFDERFSWSLRSEPYEIQTDSPLEPGIAPVELYRLELVVRWQRGRGEQEARFVTLRALTPDL</sequence>
<comment type="caution">
    <text evidence="2">The sequence shown here is derived from an EMBL/GenBank/DDBJ whole genome shotgun (WGS) entry which is preliminary data.</text>
</comment>
<keyword evidence="1" id="KW-1133">Transmembrane helix</keyword>
<dbReference type="AlphaFoldDB" id="A0A7W8D698"/>
<evidence type="ECO:0000313" key="3">
    <source>
        <dbReference type="Proteomes" id="UP000521199"/>
    </source>
</evidence>
<dbReference type="Pfam" id="PF07963">
    <property type="entry name" value="N_methyl"/>
    <property type="match status" value="1"/>
</dbReference>
<feature type="transmembrane region" description="Helical" evidence="1">
    <location>
        <begin position="27"/>
        <end position="48"/>
    </location>
</feature>
<dbReference type="NCBIfam" id="TIGR02532">
    <property type="entry name" value="IV_pilin_GFxxxE"/>
    <property type="match status" value="1"/>
</dbReference>
<accession>A0A7W8D698</accession>
<dbReference type="Proteomes" id="UP000521199">
    <property type="component" value="Unassembled WGS sequence"/>
</dbReference>
<name>A0A7W8D698_9GAMM</name>
<evidence type="ECO:0000313" key="2">
    <source>
        <dbReference type="EMBL" id="MBB5208694.1"/>
    </source>
</evidence>
<keyword evidence="1" id="KW-0472">Membrane</keyword>
<dbReference type="PROSITE" id="PS00409">
    <property type="entry name" value="PROKAR_NTER_METHYL"/>
    <property type="match status" value="1"/>
</dbReference>
<protein>
    <submittedName>
        <fullName evidence="2">General secretion pathway protein I</fullName>
    </submittedName>
</protein>
<keyword evidence="1" id="KW-0812">Transmembrane</keyword>
<dbReference type="InterPro" id="IPR012902">
    <property type="entry name" value="N_methyl_site"/>
</dbReference>
<reference evidence="2 3" key="1">
    <citation type="submission" date="2020-08" db="EMBL/GenBank/DDBJ databases">
        <title>Genomic Encyclopedia of Type Strains, Phase IV (KMG-IV): sequencing the most valuable type-strain genomes for metagenomic binning, comparative biology and taxonomic classification.</title>
        <authorList>
            <person name="Goeker M."/>
        </authorList>
    </citation>
    <scope>NUCLEOTIDE SEQUENCE [LARGE SCALE GENOMIC DNA]</scope>
    <source>
        <strain evidence="2 3">DSM 24163</strain>
    </source>
</reference>